<protein>
    <submittedName>
        <fullName evidence="8">Cache domain-containing protein</fullName>
    </submittedName>
</protein>
<feature type="transmembrane region" description="Helical" evidence="6">
    <location>
        <begin position="685"/>
        <end position="701"/>
    </location>
</feature>
<accession>A0ABW3XZR0</accession>
<organism evidence="8 9">
    <name type="scientific">Namhaeicola litoreus</name>
    <dbReference type="NCBI Taxonomy" id="1052145"/>
    <lineage>
        <taxon>Bacteria</taxon>
        <taxon>Pseudomonadati</taxon>
        <taxon>Bacteroidota</taxon>
        <taxon>Flavobacteriia</taxon>
        <taxon>Flavobacteriales</taxon>
        <taxon>Flavobacteriaceae</taxon>
        <taxon>Namhaeicola</taxon>
    </lineage>
</organism>
<evidence type="ECO:0000256" key="6">
    <source>
        <dbReference type="SAM" id="Phobius"/>
    </source>
</evidence>
<evidence type="ECO:0000259" key="7">
    <source>
        <dbReference type="Pfam" id="PF02743"/>
    </source>
</evidence>
<gene>
    <name evidence="8" type="ORF">ACFQ39_05555</name>
</gene>
<dbReference type="Proteomes" id="UP001597201">
    <property type="component" value="Unassembled WGS sequence"/>
</dbReference>
<evidence type="ECO:0000256" key="4">
    <source>
        <dbReference type="ARBA" id="ARBA00022989"/>
    </source>
</evidence>
<evidence type="ECO:0000313" key="9">
    <source>
        <dbReference type="Proteomes" id="UP001597201"/>
    </source>
</evidence>
<proteinExistence type="predicted"/>
<dbReference type="Pfam" id="PF02743">
    <property type="entry name" value="dCache_1"/>
    <property type="match status" value="1"/>
</dbReference>
<feature type="transmembrane region" description="Helical" evidence="6">
    <location>
        <begin position="331"/>
        <end position="354"/>
    </location>
</feature>
<dbReference type="RefSeq" id="WP_377176997.1">
    <property type="nucleotide sequence ID" value="NZ_JBHTMY010000002.1"/>
</dbReference>
<keyword evidence="4 6" id="KW-1133">Transmembrane helix</keyword>
<feature type="domain" description="Cache" evidence="7">
    <location>
        <begin position="51"/>
        <end position="286"/>
    </location>
</feature>
<feature type="transmembrane region" description="Helical" evidence="6">
    <location>
        <begin position="641"/>
        <end position="665"/>
    </location>
</feature>
<dbReference type="CDD" id="cd12913">
    <property type="entry name" value="PDC1_MCP_like"/>
    <property type="match status" value="1"/>
</dbReference>
<keyword evidence="2" id="KW-1003">Cell membrane</keyword>
<evidence type="ECO:0000313" key="8">
    <source>
        <dbReference type="EMBL" id="MFD1315074.1"/>
    </source>
</evidence>
<evidence type="ECO:0000256" key="5">
    <source>
        <dbReference type="ARBA" id="ARBA00023136"/>
    </source>
</evidence>
<feature type="transmembrane region" description="Helical" evidence="6">
    <location>
        <begin position="610"/>
        <end position="629"/>
    </location>
</feature>
<evidence type="ECO:0000256" key="1">
    <source>
        <dbReference type="ARBA" id="ARBA00004651"/>
    </source>
</evidence>
<comment type="subcellular location">
    <subcellularLocation>
        <location evidence="1">Cell membrane</location>
        <topology evidence="1">Multi-pass membrane protein</topology>
    </subcellularLocation>
</comment>
<keyword evidence="9" id="KW-1185">Reference proteome</keyword>
<keyword evidence="3 6" id="KW-0812">Transmembrane</keyword>
<feature type="transmembrane region" description="Helical" evidence="6">
    <location>
        <begin position="6"/>
        <end position="27"/>
    </location>
</feature>
<name>A0ABW3XZR0_9FLAO</name>
<feature type="transmembrane region" description="Helical" evidence="6">
    <location>
        <begin position="577"/>
        <end position="598"/>
    </location>
</feature>
<dbReference type="InterPro" id="IPR033479">
    <property type="entry name" value="dCache_1"/>
</dbReference>
<dbReference type="EMBL" id="JBHTMY010000002">
    <property type="protein sequence ID" value="MFD1315074.1"/>
    <property type="molecule type" value="Genomic_DNA"/>
</dbReference>
<sequence length="702" mass="81665">MFKNKAFYLAILAIFFSLFLYSLFDYIKFNKDKDRLSYENGINKKDEVKVALQAAIDSVESYSIYLSELLSKRAYSKKELENLIKREAQKNDFSIGVTVGFEPEIANESKVLYAPFYSKFENKISYVEESYDYTNDSLETAKWYTEVIKKQKGNWSDPYIGKVAQKLILDYGIPFYRTKEQGVKEIGGVISSTISSAYINEYLHKITMGKSGFAFIVNKNKYLISHPSTALLTDPEKFNQDLINNPAFSEIFEKEEGQISVYSEIAQEEANYYYSHLKNEWVLVVVLPQQDLINYTREGNEKLIRLTIFLSISLILLLLIYFKVWTGKTNYLWKFSNLTALILLFNIIFIWIIYISHDTNNRFYGESKVLGENSIINYVNKKNVELKQLNPKQEFIEIPTGIFIYDIDLKNAYDVAIQGKIWQKIPDGFTSENDFNFVFPQASATGISVRIRPMFKKKIDDYWLYRYDFNATLQFDFNYLKYPLNTKRLDLQLTYPNIDEHVILTPDLGSYDFTDPYLKPGISDDIYMPDSKILSSFFTFNEHNFRSDLGNSEFNGLKEASVLTYNVLIKNVIISSIITYVVPILIVAMLIFLLPFTVSQKEDKSKEGSSLSIIQAAGGFFFVLLLSHIQLRSNIETPGLTYLETFYFVMYFMLVIMSSAVLLFLKTNKYPILEYKENLIFKLSYWPILLMSIYLISLFLFF</sequence>
<reference evidence="9" key="1">
    <citation type="journal article" date="2019" name="Int. J. Syst. Evol. Microbiol.">
        <title>The Global Catalogue of Microorganisms (GCM) 10K type strain sequencing project: providing services to taxonomists for standard genome sequencing and annotation.</title>
        <authorList>
            <consortium name="The Broad Institute Genomics Platform"/>
            <consortium name="The Broad Institute Genome Sequencing Center for Infectious Disease"/>
            <person name="Wu L."/>
            <person name="Ma J."/>
        </authorList>
    </citation>
    <scope>NUCLEOTIDE SEQUENCE [LARGE SCALE GENOMIC DNA]</scope>
    <source>
        <strain evidence="9">CCUG 61485</strain>
    </source>
</reference>
<comment type="caution">
    <text evidence="8">The sequence shown here is derived from an EMBL/GenBank/DDBJ whole genome shotgun (WGS) entry which is preliminary data.</text>
</comment>
<evidence type="ECO:0000256" key="3">
    <source>
        <dbReference type="ARBA" id="ARBA00022692"/>
    </source>
</evidence>
<dbReference type="Gene3D" id="3.30.450.20">
    <property type="entry name" value="PAS domain"/>
    <property type="match status" value="2"/>
</dbReference>
<keyword evidence="5 6" id="KW-0472">Membrane</keyword>
<evidence type="ECO:0000256" key="2">
    <source>
        <dbReference type="ARBA" id="ARBA00022475"/>
    </source>
</evidence>
<feature type="transmembrane region" description="Helical" evidence="6">
    <location>
        <begin position="303"/>
        <end position="325"/>
    </location>
</feature>
<dbReference type="CDD" id="cd12912">
    <property type="entry name" value="PDC2_MCP_like"/>
    <property type="match status" value="1"/>
</dbReference>